<dbReference type="InterPro" id="IPR019885">
    <property type="entry name" value="Tscrpt_reg_HTH_AsnC-type_CS"/>
</dbReference>
<dbReference type="SUPFAM" id="SSF46785">
    <property type="entry name" value="Winged helix' DNA-binding domain"/>
    <property type="match status" value="1"/>
</dbReference>
<evidence type="ECO:0000313" key="6">
    <source>
        <dbReference type="Proteomes" id="UP000610558"/>
    </source>
</evidence>
<dbReference type="GO" id="GO:0043565">
    <property type="term" value="F:sequence-specific DNA binding"/>
    <property type="evidence" value="ECO:0007669"/>
    <property type="project" value="InterPro"/>
</dbReference>
<keyword evidence="2" id="KW-0238">DNA-binding</keyword>
<evidence type="ECO:0000256" key="2">
    <source>
        <dbReference type="ARBA" id="ARBA00023125"/>
    </source>
</evidence>
<dbReference type="GO" id="GO:0043200">
    <property type="term" value="P:response to amino acid"/>
    <property type="evidence" value="ECO:0007669"/>
    <property type="project" value="TreeGrafter"/>
</dbReference>
<sequence length="153" mass="17240">MQLDRYDKHILALLQNNARLSNQELAEKIGLSPSPCLRRVKRLEESGLIDGYRAVLNARALGLKLMAFIHISMDRHTPERFENFESHVAGIAEVLECHLITGQEADYLLKVIVEDMDGFQRLLLEKITRIEGVSGVHSSFVMKSPVNSTAMPL</sequence>
<dbReference type="InterPro" id="IPR019888">
    <property type="entry name" value="Tscrpt_reg_AsnC-like"/>
</dbReference>
<protein>
    <submittedName>
        <fullName evidence="5">Lrp/AsnC family transcriptional regulator</fullName>
    </submittedName>
</protein>
<comment type="caution">
    <text evidence="5">The sequence shown here is derived from an EMBL/GenBank/DDBJ whole genome shotgun (WGS) entry which is preliminary data.</text>
</comment>
<dbReference type="GO" id="GO:0005829">
    <property type="term" value="C:cytosol"/>
    <property type="evidence" value="ECO:0007669"/>
    <property type="project" value="TreeGrafter"/>
</dbReference>
<feature type="domain" description="HTH asnC-type" evidence="4">
    <location>
        <begin position="3"/>
        <end position="64"/>
    </location>
</feature>
<dbReference type="PROSITE" id="PS50956">
    <property type="entry name" value="HTH_ASNC_2"/>
    <property type="match status" value="1"/>
</dbReference>
<dbReference type="InterPro" id="IPR019887">
    <property type="entry name" value="Tscrpt_reg_AsnC/Lrp_C"/>
</dbReference>
<evidence type="ECO:0000259" key="4">
    <source>
        <dbReference type="PROSITE" id="PS50956"/>
    </source>
</evidence>
<dbReference type="InterPro" id="IPR011991">
    <property type="entry name" value="ArsR-like_HTH"/>
</dbReference>
<reference evidence="5" key="1">
    <citation type="submission" date="2020-09" db="EMBL/GenBank/DDBJ databases">
        <authorList>
            <person name="Yoon J.-W."/>
        </authorList>
    </citation>
    <scope>NUCLEOTIDE SEQUENCE</scope>
    <source>
        <strain evidence="5">KMU-158</strain>
    </source>
</reference>
<gene>
    <name evidence="5" type="ORF">IB286_04230</name>
</gene>
<keyword evidence="3" id="KW-0804">Transcription</keyword>
<dbReference type="Pfam" id="PF01037">
    <property type="entry name" value="AsnC_trans_reg"/>
    <property type="match status" value="1"/>
</dbReference>
<proteinExistence type="predicted"/>
<dbReference type="PRINTS" id="PR00033">
    <property type="entry name" value="HTHASNC"/>
</dbReference>
<accession>A0A927C218</accession>
<dbReference type="GO" id="GO:0006355">
    <property type="term" value="P:regulation of DNA-templated transcription"/>
    <property type="evidence" value="ECO:0007669"/>
    <property type="project" value="UniProtKB-ARBA"/>
</dbReference>
<dbReference type="CDD" id="cd00090">
    <property type="entry name" value="HTH_ARSR"/>
    <property type="match status" value="1"/>
</dbReference>
<dbReference type="RefSeq" id="WP_190762837.1">
    <property type="nucleotide sequence ID" value="NZ_JACXLD010000002.1"/>
</dbReference>
<dbReference type="Gene3D" id="1.10.10.10">
    <property type="entry name" value="Winged helix-like DNA-binding domain superfamily/Winged helix DNA-binding domain"/>
    <property type="match status" value="1"/>
</dbReference>
<evidence type="ECO:0000313" key="5">
    <source>
        <dbReference type="EMBL" id="MBD2858206.1"/>
    </source>
</evidence>
<name>A0A927C218_9GAMM</name>
<dbReference type="FunFam" id="1.10.10.10:FF:000186">
    <property type="entry name" value="AsnC family transcriptional regulator"/>
    <property type="match status" value="1"/>
</dbReference>
<evidence type="ECO:0000256" key="1">
    <source>
        <dbReference type="ARBA" id="ARBA00023015"/>
    </source>
</evidence>
<dbReference type="AlphaFoldDB" id="A0A927C218"/>
<dbReference type="Proteomes" id="UP000610558">
    <property type="component" value="Unassembled WGS sequence"/>
</dbReference>
<dbReference type="Pfam" id="PF13412">
    <property type="entry name" value="HTH_24"/>
    <property type="match status" value="1"/>
</dbReference>
<dbReference type="PANTHER" id="PTHR30154">
    <property type="entry name" value="LEUCINE-RESPONSIVE REGULATORY PROTEIN"/>
    <property type="match status" value="1"/>
</dbReference>
<dbReference type="InterPro" id="IPR000485">
    <property type="entry name" value="AsnC-type_HTH_dom"/>
</dbReference>
<dbReference type="SUPFAM" id="SSF54909">
    <property type="entry name" value="Dimeric alpha+beta barrel"/>
    <property type="match status" value="1"/>
</dbReference>
<dbReference type="InterPro" id="IPR036390">
    <property type="entry name" value="WH_DNA-bd_sf"/>
</dbReference>
<keyword evidence="1" id="KW-0805">Transcription regulation</keyword>
<dbReference type="Gene3D" id="3.30.70.920">
    <property type="match status" value="1"/>
</dbReference>
<dbReference type="InterPro" id="IPR011008">
    <property type="entry name" value="Dimeric_a/b-barrel"/>
</dbReference>
<dbReference type="PANTHER" id="PTHR30154:SF34">
    <property type="entry name" value="TRANSCRIPTIONAL REGULATOR AZLB"/>
    <property type="match status" value="1"/>
</dbReference>
<dbReference type="EMBL" id="JACXLD010000002">
    <property type="protein sequence ID" value="MBD2858206.1"/>
    <property type="molecule type" value="Genomic_DNA"/>
</dbReference>
<keyword evidence="6" id="KW-1185">Reference proteome</keyword>
<dbReference type="InterPro" id="IPR036388">
    <property type="entry name" value="WH-like_DNA-bd_sf"/>
</dbReference>
<dbReference type="PROSITE" id="PS00519">
    <property type="entry name" value="HTH_ASNC_1"/>
    <property type="match status" value="1"/>
</dbReference>
<organism evidence="5 6">
    <name type="scientific">Spongiibacter pelagi</name>
    <dbReference type="NCBI Taxonomy" id="2760804"/>
    <lineage>
        <taxon>Bacteria</taxon>
        <taxon>Pseudomonadati</taxon>
        <taxon>Pseudomonadota</taxon>
        <taxon>Gammaproteobacteria</taxon>
        <taxon>Cellvibrionales</taxon>
        <taxon>Spongiibacteraceae</taxon>
        <taxon>Spongiibacter</taxon>
    </lineage>
</organism>
<dbReference type="SMART" id="SM00344">
    <property type="entry name" value="HTH_ASNC"/>
    <property type="match status" value="1"/>
</dbReference>
<evidence type="ECO:0000256" key="3">
    <source>
        <dbReference type="ARBA" id="ARBA00023163"/>
    </source>
</evidence>